<protein>
    <recommendedName>
        <fullName evidence="2">TadE-like domain-containing protein</fullName>
    </recommendedName>
</protein>
<organism evidence="3 4">
    <name type="scientific">Solimonas marina</name>
    <dbReference type="NCBI Taxonomy" id="2714601"/>
    <lineage>
        <taxon>Bacteria</taxon>
        <taxon>Pseudomonadati</taxon>
        <taxon>Pseudomonadota</taxon>
        <taxon>Gammaproteobacteria</taxon>
        <taxon>Nevskiales</taxon>
        <taxon>Nevskiaceae</taxon>
        <taxon>Solimonas</taxon>
    </lineage>
</organism>
<feature type="transmembrane region" description="Helical" evidence="1">
    <location>
        <begin position="28"/>
        <end position="48"/>
    </location>
</feature>
<evidence type="ECO:0000256" key="1">
    <source>
        <dbReference type="SAM" id="Phobius"/>
    </source>
</evidence>
<keyword evidence="1" id="KW-0812">Transmembrane</keyword>
<evidence type="ECO:0000259" key="2">
    <source>
        <dbReference type="Pfam" id="PF07811"/>
    </source>
</evidence>
<accession>A0A969WDC2</accession>
<dbReference type="EMBL" id="JAAVXB010000005">
    <property type="protein sequence ID" value="NKF22710.1"/>
    <property type="molecule type" value="Genomic_DNA"/>
</dbReference>
<dbReference type="InterPro" id="IPR012495">
    <property type="entry name" value="TadE-like_dom"/>
</dbReference>
<keyword evidence="1" id="KW-0472">Membrane</keyword>
<evidence type="ECO:0000313" key="3">
    <source>
        <dbReference type="EMBL" id="NKF22710.1"/>
    </source>
</evidence>
<gene>
    <name evidence="3" type="ORF">G7Y82_10300</name>
</gene>
<comment type="caution">
    <text evidence="3">The sequence shown here is derived from an EMBL/GenBank/DDBJ whole genome shotgun (WGS) entry which is preliminary data.</text>
</comment>
<sequence>MTARVIAVSCSCATRRSAQHGAAAMEFALVLPILVLILLGLITFGSAFHTQLVIARAAEDGVRAVGFIPGVQSYSDIDAASIRDDVRESLAGSSIVPSAYDTDYATRLAWLQTNLPDADILVDNGTCSGQATNDDGVRVKIDFPYNKTRLLQGTYSWLPDTLTGCAVFQF</sequence>
<dbReference type="Proteomes" id="UP000653472">
    <property type="component" value="Unassembled WGS sequence"/>
</dbReference>
<dbReference type="Pfam" id="PF07811">
    <property type="entry name" value="TadE"/>
    <property type="match status" value="1"/>
</dbReference>
<keyword evidence="4" id="KW-1185">Reference proteome</keyword>
<keyword evidence="1" id="KW-1133">Transmembrane helix</keyword>
<name>A0A969WDC2_9GAMM</name>
<reference evidence="3" key="1">
    <citation type="submission" date="2020-03" db="EMBL/GenBank/DDBJ databases">
        <title>Solimonas marina sp. nov., isolated from deep seawater of the Pacific Ocean.</title>
        <authorList>
            <person name="Liu X."/>
            <person name="Lai Q."/>
            <person name="Sun F."/>
            <person name="Gai Y."/>
            <person name="Li G."/>
            <person name="Shao Z."/>
        </authorList>
    </citation>
    <scope>NUCLEOTIDE SEQUENCE</scope>
    <source>
        <strain evidence="3">C16B3</strain>
    </source>
</reference>
<proteinExistence type="predicted"/>
<feature type="domain" description="TadE-like" evidence="2">
    <location>
        <begin position="21"/>
        <end position="63"/>
    </location>
</feature>
<dbReference type="AlphaFoldDB" id="A0A969WDC2"/>
<evidence type="ECO:0000313" key="4">
    <source>
        <dbReference type="Proteomes" id="UP000653472"/>
    </source>
</evidence>